<protein>
    <submittedName>
        <fullName evidence="1">(rape) hypothetical protein</fullName>
    </submittedName>
</protein>
<organism evidence="1">
    <name type="scientific">Brassica napus</name>
    <name type="common">Rape</name>
    <dbReference type="NCBI Taxonomy" id="3708"/>
    <lineage>
        <taxon>Eukaryota</taxon>
        <taxon>Viridiplantae</taxon>
        <taxon>Streptophyta</taxon>
        <taxon>Embryophyta</taxon>
        <taxon>Tracheophyta</taxon>
        <taxon>Spermatophyta</taxon>
        <taxon>Magnoliopsida</taxon>
        <taxon>eudicotyledons</taxon>
        <taxon>Gunneridae</taxon>
        <taxon>Pentapetalae</taxon>
        <taxon>rosids</taxon>
        <taxon>malvids</taxon>
        <taxon>Brassicales</taxon>
        <taxon>Brassicaceae</taxon>
        <taxon>Brassiceae</taxon>
        <taxon>Brassica</taxon>
    </lineage>
</organism>
<dbReference type="AlphaFoldDB" id="A0A816W6W1"/>
<gene>
    <name evidence="1" type="ORF">DARMORV10_A03P65320.1</name>
</gene>
<proteinExistence type="predicted"/>
<evidence type="ECO:0000313" key="1">
    <source>
        <dbReference type="EMBL" id="CAF2133511.1"/>
    </source>
</evidence>
<sequence length="38" mass="4422">MSTRTVPMNFLKISLDIFFYKRKRAEETEIEGIAADSI</sequence>
<name>A0A816W6W1_BRANA</name>
<reference evidence="1" key="1">
    <citation type="submission" date="2021-01" db="EMBL/GenBank/DDBJ databases">
        <authorList>
            <consortium name="Genoscope - CEA"/>
            <person name="William W."/>
        </authorList>
    </citation>
    <scope>NUCLEOTIDE SEQUENCE</scope>
</reference>
<dbReference type="EMBL" id="HG994357">
    <property type="protein sequence ID" value="CAF2133511.1"/>
    <property type="molecule type" value="Genomic_DNA"/>
</dbReference>
<dbReference type="Proteomes" id="UP001295469">
    <property type="component" value="Chromosome A03"/>
</dbReference>
<accession>A0A816W6W1</accession>